<dbReference type="Pfam" id="PF01476">
    <property type="entry name" value="LysM"/>
    <property type="match status" value="3"/>
</dbReference>
<dbReference type="Gene3D" id="3.40.50.2300">
    <property type="match status" value="2"/>
</dbReference>
<dbReference type="InterPro" id="IPR001828">
    <property type="entry name" value="ANF_lig-bd_rcpt"/>
</dbReference>
<sequence length="632" mass="73680">MIKRIPGTILFLVLFFLATSVGLAQEQEQEYRVHRSVDKVILEGKVYYIHIVREKETLYGISKAYNVTEKVIASENPDVFAGLRPGMVLKIPAEPVLDESIDIKDTEEFIYHVLKEGETLYFLSKKYRIDVVEIEKANPEVTVSDLQINQVLMIPRRKSPVSESDFPSESFVYHYVNPGETLYSLSVKYDVSIEEIKGINPELRWGELKSDEYIKIPRRSDQAIAAEGYEIVQLEGASDSLEGVLEDFEAGNRQVIDSTVWKATPGRDSVGIPFWSTLRRRRYRPEPIEGSIKVAMLLPLHLHWDEVSDTLQMFDEEEVEEEEEYIINPRIVVYLEFYEGALLALDSLRKLGLSVTLTTYDTERDRTRTYEILNKTELREMDLIIGPVNYWNFEIVAEFARRHEIPLISPFSSRKDIVNFNPWVFQLTPTYEVEFRAWADYLSDYYSKTMILVHRGDPGEYERIRFLKNELFRRISEKADLEDLVFKEVIMNDSVFVDMAQVLNKEQENLVIVPSDNEAYVSNVVSPLFYQLKKYDIHVSGMPQWNRFRNIDLIYFHNLNICYFTSFYMDFDKPEMDKFIDEFYSANLSQDVLRGLRENASRGCIPSSLLSWGHPESHWVAQAWGFPKNART</sequence>
<keyword evidence="4" id="KW-0472">Membrane</keyword>
<dbReference type="SUPFAM" id="SSF54106">
    <property type="entry name" value="LysM domain"/>
    <property type="match status" value="3"/>
</dbReference>
<feature type="domain" description="LysM" evidence="5">
    <location>
        <begin position="48"/>
        <end position="91"/>
    </location>
</feature>
<evidence type="ECO:0000313" key="6">
    <source>
        <dbReference type="EMBL" id="KKM00232.1"/>
    </source>
</evidence>
<organism evidence="6">
    <name type="scientific">marine sediment metagenome</name>
    <dbReference type="NCBI Taxonomy" id="412755"/>
    <lineage>
        <taxon>unclassified sequences</taxon>
        <taxon>metagenomes</taxon>
        <taxon>ecological metagenomes</taxon>
    </lineage>
</organism>
<dbReference type="CDD" id="cd00118">
    <property type="entry name" value="LysM"/>
    <property type="match status" value="2"/>
</dbReference>
<evidence type="ECO:0000256" key="3">
    <source>
        <dbReference type="ARBA" id="ARBA00022989"/>
    </source>
</evidence>
<dbReference type="Pfam" id="PF01094">
    <property type="entry name" value="ANF_receptor"/>
    <property type="match status" value="1"/>
</dbReference>
<dbReference type="PANTHER" id="PTHR33734:SF22">
    <property type="entry name" value="MEMBRANE-BOUND LYTIC MUREIN TRANSGLYCOSYLASE D"/>
    <property type="match status" value="1"/>
</dbReference>
<reference evidence="6" key="1">
    <citation type="journal article" date="2015" name="Nature">
        <title>Complex archaea that bridge the gap between prokaryotes and eukaryotes.</title>
        <authorList>
            <person name="Spang A."/>
            <person name="Saw J.H."/>
            <person name="Jorgensen S.L."/>
            <person name="Zaremba-Niedzwiedzka K."/>
            <person name="Martijn J."/>
            <person name="Lind A.E."/>
            <person name="van Eijk R."/>
            <person name="Schleper C."/>
            <person name="Guy L."/>
            <person name="Ettema T.J."/>
        </authorList>
    </citation>
    <scope>NUCLEOTIDE SEQUENCE</scope>
</reference>
<evidence type="ECO:0000259" key="5">
    <source>
        <dbReference type="PROSITE" id="PS51782"/>
    </source>
</evidence>
<dbReference type="InterPro" id="IPR036779">
    <property type="entry name" value="LysM_dom_sf"/>
</dbReference>
<dbReference type="PROSITE" id="PS51782">
    <property type="entry name" value="LYSM"/>
    <property type="match status" value="3"/>
</dbReference>
<comment type="caution">
    <text evidence="6">The sequence shown here is derived from an EMBL/GenBank/DDBJ whole genome shotgun (WGS) entry which is preliminary data.</text>
</comment>
<proteinExistence type="predicted"/>
<keyword evidence="2" id="KW-0812">Transmembrane</keyword>
<dbReference type="GO" id="GO:0016020">
    <property type="term" value="C:membrane"/>
    <property type="evidence" value="ECO:0007669"/>
    <property type="project" value="UniProtKB-SubCell"/>
</dbReference>
<dbReference type="SUPFAM" id="SSF53822">
    <property type="entry name" value="Periplasmic binding protein-like I"/>
    <property type="match status" value="1"/>
</dbReference>
<comment type="subcellular location">
    <subcellularLocation>
        <location evidence="1">Membrane</location>
    </subcellularLocation>
</comment>
<dbReference type="PANTHER" id="PTHR33734">
    <property type="entry name" value="LYSM DOMAIN-CONTAINING GPI-ANCHORED PROTEIN 2"/>
    <property type="match status" value="1"/>
</dbReference>
<name>A0A0F9HAX7_9ZZZZ</name>
<evidence type="ECO:0000256" key="2">
    <source>
        <dbReference type="ARBA" id="ARBA00022692"/>
    </source>
</evidence>
<dbReference type="AlphaFoldDB" id="A0A0F9HAX7"/>
<dbReference type="EMBL" id="LAZR01017482">
    <property type="protein sequence ID" value="KKM00232.1"/>
    <property type="molecule type" value="Genomic_DNA"/>
</dbReference>
<dbReference type="Gene3D" id="3.10.350.10">
    <property type="entry name" value="LysM domain"/>
    <property type="match status" value="3"/>
</dbReference>
<dbReference type="InterPro" id="IPR028082">
    <property type="entry name" value="Peripla_BP_I"/>
</dbReference>
<dbReference type="InterPro" id="IPR018392">
    <property type="entry name" value="LysM"/>
</dbReference>
<evidence type="ECO:0000256" key="1">
    <source>
        <dbReference type="ARBA" id="ARBA00004370"/>
    </source>
</evidence>
<accession>A0A0F9HAX7</accession>
<protein>
    <recommendedName>
        <fullName evidence="5">LysM domain-containing protein</fullName>
    </recommendedName>
</protein>
<feature type="domain" description="LysM" evidence="5">
    <location>
        <begin position="110"/>
        <end position="154"/>
    </location>
</feature>
<gene>
    <name evidence="6" type="ORF">LCGC14_1806480</name>
</gene>
<evidence type="ECO:0000256" key="4">
    <source>
        <dbReference type="ARBA" id="ARBA00023136"/>
    </source>
</evidence>
<keyword evidence="3" id="KW-1133">Transmembrane helix</keyword>
<dbReference type="SMART" id="SM00257">
    <property type="entry name" value="LysM"/>
    <property type="match status" value="3"/>
</dbReference>
<feature type="non-terminal residue" evidence="6">
    <location>
        <position position="632"/>
    </location>
</feature>
<feature type="domain" description="LysM" evidence="5">
    <location>
        <begin position="172"/>
        <end position="216"/>
    </location>
</feature>